<dbReference type="OrthoDB" id="9761717at2"/>
<dbReference type="InterPro" id="IPR050867">
    <property type="entry name" value="NiFe/NiFeSe_hydrgnase_LSU"/>
</dbReference>
<keyword evidence="9" id="KW-1185">Reference proteome</keyword>
<dbReference type="InterPro" id="IPR001501">
    <property type="entry name" value="Ni-dep_hyd_lsu"/>
</dbReference>
<comment type="caution">
    <text evidence="8">The sequence shown here is derived from an EMBL/GenBank/DDBJ whole genome shotgun (WGS) entry which is preliminary data.</text>
</comment>
<keyword evidence="5 7" id="KW-0479">Metal-binding</keyword>
<protein>
    <submittedName>
        <fullName evidence="8">HupV protein</fullName>
    </submittedName>
</protein>
<gene>
    <name evidence="8" type="ORF">BJN45_12900</name>
</gene>
<evidence type="ECO:0000256" key="5">
    <source>
        <dbReference type="ARBA" id="ARBA00022723"/>
    </source>
</evidence>
<evidence type="ECO:0000256" key="1">
    <source>
        <dbReference type="ARBA" id="ARBA00001967"/>
    </source>
</evidence>
<evidence type="ECO:0000256" key="3">
    <source>
        <dbReference type="ARBA" id="ARBA00009292"/>
    </source>
</evidence>
<comment type="cofactor">
    <cofactor evidence="1 7">
        <name>Ni(2+)</name>
        <dbReference type="ChEBI" id="CHEBI:49786"/>
    </cofactor>
</comment>
<keyword evidence="4 7" id="KW-0533">Nickel</keyword>
<name>A0A1R1I3D1_9RHOO</name>
<feature type="binding site" evidence="7">
    <location>
        <position position="420"/>
    </location>
    <ligand>
        <name>Mg(2+)</name>
        <dbReference type="ChEBI" id="CHEBI:18420"/>
    </ligand>
</feature>
<feature type="binding site" evidence="7">
    <location>
        <position position="60"/>
    </location>
    <ligand>
        <name>Ni(2+)</name>
        <dbReference type="ChEBI" id="CHEBI:49786"/>
    </ligand>
</feature>
<feature type="binding site" evidence="7">
    <location>
        <position position="467"/>
    </location>
    <ligand>
        <name>Ni(2+)</name>
        <dbReference type="ChEBI" id="CHEBI:49786"/>
    </ligand>
</feature>
<feature type="binding site" evidence="7">
    <location>
        <position position="41"/>
    </location>
    <ligand>
        <name>Mg(2+)</name>
        <dbReference type="ChEBI" id="CHEBI:18420"/>
    </ligand>
</feature>
<dbReference type="PANTHER" id="PTHR42958:SF4">
    <property type="entry name" value="HYDROGENASE EXPRESSION_FORMATION PROTEIN HUPK"/>
    <property type="match status" value="1"/>
</dbReference>
<dbReference type="GO" id="GO:0016151">
    <property type="term" value="F:nickel cation binding"/>
    <property type="evidence" value="ECO:0007669"/>
    <property type="project" value="InterPro"/>
</dbReference>
<dbReference type="STRING" id="418702.BJN45_12900"/>
<evidence type="ECO:0000256" key="2">
    <source>
        <dbReference type="ARBA" id="ARBA00004196"/>
    </source>
</evidence>
<comment type="similarity">
    <text evidence="3">Belongs to the [NiFe]/[NiFeSe] hydrogenase large subunit family.</text>
</comment>
<keyword evidence="7" id="KW-0408">Iron</keyword>
<keyword evidence="7" id="KW-0460">Magnesium</keyword>
<dbReference type="InterPro" id="IPR018194">
    <property type="entry name" value="Ni-dep_hyd_lsu_Ni_BS"/>
</dbReference>
<feature type="binding site" evidence="7">
    <location>
        <position position="63"/>
    </location>
    <ligand>
        <name>Fe cation</name>
        <dbReference type="ChEBI" id="CHEBI:24875"/>
    </ligand>
</feature>
<organism evidence="8 9">
    <name type="scientific">Azonexus hydrophilus</name>
    <dbReference type="NCBI Taxonomy" id="418702"/>
    <lineage>
        <taxon>Bacteria</taxon>
        <taxon>Pseudomonadati</taxon>
        <taxon>Pseudomonadota</taxon>
        <taxon>Betaproteobacteria</taxon>
        <taxon>Rhodocyclales</taxon>
        <taxon>Azonexaceae</taxon>
        <taxon>Azonexus</taxon>
    </lineage>
</organism>
<dbReference type="Pfam" id="PF00374">
    <property type="entry name" value="NiFeSe_Hases"/>
    <property type="match status" value="2"/>
</dbReference>
<dbReference type="EMBL" id="MTHD01000004">
    <property type="protein sequence ID" value="OMG53124.1"/>
    <property type="molecule type" value="Genomic_DNA"/>
</dbReference>
<evidence type="ECO:0000256" key="6">
    <source>
        <dbReference type="ARBA" id="ARBA00023002"/>
    </source>
</evidence>
<dbReference type="RefSeq" id="WP_076095857.1">
    <property type="nucleotide sequence ID" value="NZ_MTHD01000004.1"/>
</dbReference>
<accession>A0A1R1I3D1</accession>
<keyword evidence="6" id="KW-0560">Oxidoreductase</keyword>
<dbReference type="Proteomes" id="UP000187526">
    <property type="component" value="Unassembled WGS sequence"/>
</dbReference>
<proteinExistence type="inferred from homology"/>
<evidence type="ECO:0000256" key="7">
    <source>
        <dbReference type="PIRSR" id="PIRSR601501-1"/>
    </source>
</evidence>
<dbReference type="PANTHER" id="PTHR42958">
    <property type="entry name" value="HYDROGENASE-2 LARGE CHAIN"/>
    <property type="match status" value="1"/>
</dbReference>
<dbReference type="PROSITE" id="PS00507">
    <property type="entry name" value="NI_HGENASE_L_1"/>
    <property type="match status" value="1"/>
</dbReference>
<dbReference type="GO" id="GO:0030313">
    <property type="term" value="C:cell envelope"/>
    <property type="evidence" value="ECO:0007669"/>
    <property type="project" value="UniProtKB-SubCell"/>
</dbReference>
<dbReference type="AlphaFoldDB" id="A0A1R1I3D1"/>
<reference evidence="8 9" key="1">
    <citation type="submission" date="2016-10" db="EMBL/GenBank/DDBJ databases">
        <title>Alkaliphiles isolated from bioreactors.</title>
        <authorList>
            <person name="Salah Z."/>
            <person name="Rout S.P."/>
            <person name="Humphreys P.N."/>
        </authorList>
    </citation>
    <scope>NUCLEOTIDE SEQUENCE [LARGE SCALE GENOMIC DNA]</scope>
    <source>
        <strain evidence="8 9">ZS02</strain>
    </source>
</reference>
<feature type="binding site" evidence="7">
    <location>
        <position position="473"/>
    </location>
    <ligand>
        <name>Mg(2+)</name>
        <dbReference type="ChEBI" id="CHEBI:18420"/>
    </ligand>
</feature>
<dbReference type="GO" id="GO:0008901">
    <property type="term" value="F:ferredoxin hydrogenase activity"/>
    <property type="evidence" value="ECO:0007669"/>
    <property type="project" value="InterPro"/>
</dbReference>
<evidence type="ECO:0000256" key="4">
    <source>
        <dbReference type="ARBA" id="ARBA00022596"/>
    </source>
</evidence>
<evidence type="ECO:0000313" key="8">
    <source>
        <dbReference type="EMBL" id="OMG53124.1"/>
    </source>
</evidence>
<feature type="binding site" evidence="7">
    <location>
        <position position="63"/>
    </location>
    <ligand>
        <name>Ni(2+)</name>
        <dbReference type="ChEBI" id="CHEBI:49786"/>
    </ligand>
</feature>
<comment type="subcellular location">
    <subcellularLocation>
        <location evidence="2">Cell envelope</location>
    </subcellularLocation>
</comment>
<dbReference type="Gene3D" id="1.10.645.10">
    <property type="entry name" value="Cytochrome-c3 Hydrogenase, chain B"/>
    <property type="match status" value="1"/>
</dbReference>
<sequence length="473" mass="50628">MKRIQLGPFNRVEGDLEVGLDVDAGYVAAARVNSPLFRGFEQVLVGRPPEDALAIVPRICGICSVAQSAAAASALAALAGVTPPPNGQLASRLVLATENLADHLTHFYLFFMPDFARAAYVDRNWHSEVARRFTAQRGSAVAPWLQARARFFNLTGFLAGRWPHTLALQPGGSSKAMTAAERIRIQALLREFRAFVEGVVLGDALEAFAGLSSFDALQAWAAGRDSDFAHFLRAAGDLGLAGCGRASDRFLSYGAYELFPAGLWQPNAAVDPLETAKIAEDVSHSWLFGDKPLPPAQGETRVDADKAGAYTWCKAPRYAGQVVETGALARQLVAGQPLLRDLVERHGGSVTARIVARMVEVARIVPAMENWVRAIEPGEPFCLPAPLPDSGSAVGLVEAARGGLGHWLSVKRGRIERYQIIAPTTWNFSPRDAGGTPGALEQALVGLPAGDDAPPTVQHVVRSFDPCMVCTVH</sequence>
<comment type="cofactor">
    <cofactor evidence="7">
        <name>Fe cation</name>
        <dbReference type="ChEBI" id="CHEBI:24875"/>
    </cofactor>
</comment>
<feature type="binding site" evidence="7">
    <location>
        <position position="470"/>
    </location>
    <ligand>
        <name>Fe cation</name>
        <dbReference type="ChEBI" id="CHEBI:24875"/>
    </ligand>
</feature>
<dbReference type="InterPro" id="IPR029014">
    <property type="entry name" value="NiFe-Hase_large"/>
</dbReference>
<dbReference type="SUPFAM" id="SSF56762">
    <property type="entry name" value="HydB/Nqo4-like"/>
    <property type="match status" value="1"/>
</dbReference>
<evidence type="ECO:0000313" key="9">
    <source>
        <dbReference type="Proteomes" id="UP000187526"/>
    </source>
</evidence>